<dbReference type="SUPFAM" id="SSF46689">
    <property type="entry name" value="Homeodomain-like"/>
    <property type="match status" value="1"/>
</dbReference>
<accession>A0A544QND9</accession>
<dbReference type="PANTHER" id="PTHR34849:SF1">
    <property type="entry name" value="SLR0770 PROTEIN"/>
    <property type="match status" value="1"/>
</dbReference>
<reference evidence="2 3" key="1">
    <citation type="submission" date="2019-02" db="EMBL/GenBank/DDBJ databases">
        <title>Halonotius sp. a new haloqrchaeon isolated from saline water.</title>
        <authorList>
            <person name="Duran-Viseras A."/>
            <person name="Sanchez-Porro C."/>
            <person name="Ventosa A."/>
        </authorList>
    </citation>
    <scope>NUCLEOTIDE SEQUENCE [LARGE SCALE GENOMIC DNA]</scope>
    <source>
        <strain evidence="2 3">F9-27</strain>
    </source>
</reference>
<comment type="caution">
    <text evidence="2">The sequence shown here is derived from an EMBL/GenBank/DDBJ whole genome shotgun (WGS) entry which is preliminary data.</text>
</comment>
<name>A0A544QND9_9EURY</name>
<dbReference type="InterPro" id="IPR036388">
    <property type="entry name" value="WH-like_DNA-bd_sf"/>
</dbReference>
<dbReference type="Proteomes" id="UP000315385">
    <property type="component" value="Unassembled WGS sequence"/>
</dbReference>
<evidence type="ECO:0000313" key="3">
    <source>
        <dbReference type="Proteomes" id="UP000315385"/>
    </source>
</evidence>
<dbReference type="InterPro" id="IPR007367">
    <property type="entry name" value="DUF433"/>
</dbReference>
<protein>
    <submittedName>
        <fullName evidence="2">DUF433 domain-containing protein</fullName>
    </submittedName>
</protein>
<dbReference type="OrthoDB" id="315700at2157"/>
<evidence type="ECO:0000313" key="2">
    <source>
        <dbReference type="EMBL" id="TQQ80375.1"/>
    </source>
</evidence>
<dbReference type="RefSeq" id="WP_142443495.1">
    <property type="nucleotide sequence ID" value="NZ_SESI01000002.1"/>
</dbReference>
<feature type="compositionally biased region" description="Basic and acidic residues" evidence="1">
    <location>
        <begin position="66"/>
        <end position="76"/>
    </location>
</feature>
<proteinExistence type="predicted"/>
<keyword evidence="3" id="KW-1185">Reference proteome</keyword>
<evidence type="ECO:0000256" key="1">
    <source>
        <dbReference type="SAM" id="MobiDB-lite"/>
    </source>
</evidence>
<dbReference type="AlphaFoldDB" id="A0A544QND9"/>
<dbReference type="Gene3D" id="1.10.10.10">
    <property type="entry name" value="Winged helix-like DNA-binding domain superfamily/Winged helix DNA-binding domain"/>
    <property type="match status" value="1"/>
</dbReference>
<dbReference type="EMBL" id="SESI01000002">
    <property type="protein sequence ID" value="TQQ80375.1"/>
    <property type="molecule type" value="Genomic_DNA"/>
</dbReference>
<sequence>MTAIVRTEDVLGGDPRIEDTRVSVLHVYELVAEGDHEPVDVADQLALSLAEVYSALAYYHEHPDEMREVRRSHDDALSTLAEESLSPPEPATSS</sequence>
<dbReference type="PANTHER" id="PTHR34849">
    <property type="entry name" value="SSL5025 PROTEIN"/>
    <property type="match status" value="1"/>
</dbReference>
<dbReference type="InterPro" id="IPR009057">
    <property type="entry name" value="Homeodomain-like_sf"/>
</dbReference>
<feature type="region of interest" description="Disordered" evidence="1">
    <location>
        <begin position="66"/>
        <end position="94"/>
    </location>
</feature>
<organism evidence="2 3">
    <name type="scientific">Halonotius roseus</name>
    <dbReference type="NCBI Taxonomy" id="2511997"/>
    <lineage>
        <taxon>Archaea</taxon>
        <taxon>Methanobacteriati</taxon>
        <taxon>Methanobacteriota</taxon>
        <taxon>Stenosarchaea group</taxon>
        <taxon>Halobacteria</taxon>
        <taxon>Halobacteriales</taxon>
        <taxon>Haloferacaceae</taxon>
        <taxon>Halonotius</taxon>
    </lineage>
</organism>
<gene>
    <name evidence="2" type="ORF">EWF95_07745</name>
</gene>
<dbReference type="Pfam" id="PF04255">
    <property type="entry name" value="DUF433"/>
    <property type="match status" value="1"/>
</dbReference>